<name>A0A9P4M749_9PEZI</name>
<gene>
    <name evidence="2" type="ORF">NA57DRAFT_75536</name>
</gene>
<dbReference type="Proteomes" id="UP000799772">
    <property type="component" value="Unassembled WGS sequence"/>
</dbReference>
<sequence>MKVESSPRLRPMRLLLQHLFSQRDAAHPIEPSASWATPQWQSGDVHIPQTFVTVTSGAVAHVTNIPVFQSFYVHQDPPTTSVSRSVSTSLQAATATATLPYSGPLVDPGPDATPVVPHGNDHMPKHLAPTTSWYLADYTDEHIRPMQTAAGHDPGSNSHVPKVAIPIQPIEG</sequence>
<reference evidence="2" key="1">
    <citation type="journal article" date="2020" name="Stud. Mycol.">
        <title>101 Dothideomycetes genomes: a test case for predicting lifestyles and emergence of pathogens.</title>
        <authorList>
            <person name="Haridas S."/>
            <person name="Albert R."/>
            <person name="Binder M."/>
            <person name="Bloem J."/>
            <person name="Labutti K."/>
            <person name="Salamov A."/>
            <person name="Andreopoulos B."/>
            <person name="Baker S."/>
            <person name="Barry K."/>
            <person name="Bills G."/>
            <person name="Bluhm B."/>
            <person name="Cannon C."/>
            <person name="Castanera R."/>
            <person name="Culley D."/>
            <person name="Daum C."/>
            <person name="Ezra D."/>
            <person name="Gonzalez J."/>
            <person name="Henrissat B."/>
            <person name="Kuo A."/>
            <person name="Liang C."/>
            <person name="Lipzen A."/>
            <person name="Lutzoni F."/>
            <person name="Magnuson J."/>
            <person name="Mondo S."/>
            <person name="Nolan M."/>
            <person name="Ohm R."/>
            <person name="Pangilinan J."/>
            <person name="Park H.-J."/>
            <person name="Ramirez L."/>
            <person name="Alfaro M."/>
            <person name="Sun H."/>
            <person name="Tritt A."/>
            <person name="Yoshinaga Y."/>
            <person name="Zwiers L.-H."/>
            <person name="Turgeon B."/>
            <person name="Goodwin S."/>
            <person name="Spatafora J."/>
            <person name="Crous P."/>
            <person name="Grigoriev I."/>
        </authorList>
    </citation>
    <scope>NUCLEOTIDE SEQUENCE</scope>
    <source>
        <strain evidence="2">CBS 133067</strain>
    </source>
</reference>
<accession>A0A9P4M749</accession>
<dbReference type="AlphaFoldDB" id="A0A9P4M749"/>
<protein>
    <submittedName>
        <fullName evidence="2">Uncharacterized protein</fullName>
    </submittedName>
</protein>
<proteinExistence type="predicted"/>
<feature type="region of interest" description="Disordered" evidence="1">
    <location>
        <begin position="149"/>
        <end position="172"/>
    </location>
</feature>
<keyword evidence="3" id="KW-1185">Reference proteome</keyword>
<evidence type="ECO:0000313" key="2">
    <source>
        <dbReference type="EMBL" id="KAF2100033.1"/>
    </source>
</evidence>
<comment type="caution">
    <text evidence="2">The sequence shown here is derived from an EMBL/GenBank/DDBJ whole genome shotgun (WGS) entry which is preliminary data.</text>
</comment>
<organism evidence="2 3">
    <name type="scientific">Rhizodiscina lignyota</name>
    <dbReference type="NCBI Taxonomy" id="1504668"/>
    <lineage>
        <taxon>Eukaryota</taxon>
        <taxon>Fungi</taxon>
        <taxon>Dikarya</taxon>
        <taxon>Ascomycota</taxon>
        <taxon>Pezizomycotina</taxon>
        <taxon>Dothideomycetes</taxon>
        <taxon>Pleosporomycetidae</taxon>
        <taxon>Aulographales</taxon>
        <taxon>Rhizodiscinaceae</taxon>
        <taxon>Rhizodiscina</taxon>
    </lineage>
</organism>
<dbReference type="EMBL" id="ML978125">
    <property type="protein sequence ID" value="KAF2100033.1"/>
    <property type="molecule type" value="Genomic_DNA"/>
</dbReference>
<evidence type="ECO:0000256" key="1">
    <source>
        <dbReference type="SAM" id="MobiDB-lite"/>
    </source>
</evidence>
<evidence type="ECO:0000313" key="3">
    <source>
        <dbReference type="Proteomes" id="UP000799772"/>
    </source>
</evidence>